<dbReference type="Gene3D" id="3.30.360.10">
    <property type="entry name" value="Dihydrodipicolinate Reductase, domain 2"/>
    <property type="match status" value="1"/>
</dbReference>
<comment type="caution">
    <text evidence="4">The sequence shown here is derived from an EMBL/GenBank/DDBJ whole genome shotgun (WGS) entry which is preliminary data.</text>
</comment>
<proteinExistence type="predicted"/>
<sequence length="343" mass="37279">MKLRFAIVGLGHIGRRHATLVAAHPGAELVAVCEPRGQEELTWPEGVPRVPRYADLRELLAAVPCDVACICTPNGLHATHAIDCLEAGRHVVVEKPLALTVAECDAIITAAERTNRRVFGVMQNRYSPASAWLKETVASGGLGQVLQVHLDCFWNRDERYYRQPDGSPHPWHGDPQLDGGVLFTQFAHFLDLLCWTFPGVTATNARLVNQAHAHLHPFADTGMVQFALSGGGLGSLTFSTVVWDRNFESTFTVIGSRGTVKLGGQYMNELRYCHADGFTAPALAPSPASNNYGPYQGSAANHHFVIDNVVDVLNGRAEVATTAAEGRDVVALIEDIHRLSEPH</sequence>
<dbReference type="InterPro" id="IPR050463">
    <property type="entry name" value="Gfo/Idh/MocA_oxidrdct_glycsds"/>
</dbReference>
<reference evidence="4 5" key="1">
    <citation type="submission" date="2017-10" db="EMBL/GenBank/DDBJ databases">
        <title>The draft genome sequence of Lewinella marina KCTC 32374.</title>
        <authorList>
            <person name="Wang K."/>
        </authorList>
    </citation>
    <scope>NUCLEOTIDE SEQUENCE [LARGE SCALE GENOMIC DNA]</scope>
    <source>
        <strain evidence="4 5">MKG-38</strain>
    </source>
</reference>
<dbReference type="SUPFAM" id="SSF55347">
    <property type="entry name" value="Glyceraldehyde-3-phosphate dehydrogenase-like, C-terminal domain"/>
    <property type="match status" value="1"/>
</dbReference>
<keyword evidence="1" id="KW-0560">Oxidoreductase</keyword>
<protein>
    <submittedName>
        <fullName evidence="4">Oxidoreductase</fullName>
    </submittedName>
</protein>
<feature type="domain" description="GFO/IDH/MocA-like oxidoreductase" evidence="3">
    <location>
        <begin position="133"/>
        <end position="260"/>
    </location>
</feature>
<dbReference type="AlphaFoldDB" id="A0A2G0CCJ8"/>
<evidence type="ECO:0000259" key="3">
    <source>
        <dbReference type="Pfam" id="PF22725"/>
    </source>
</evidence>
<dbReference type="InterPro" id="IPR036291">
    <property type="entry name" value="NAD(P)-bd_dom_sf"/>
</dbReference>
<organism evidence="4 5">
    <name type="scientific">Neolewinella marina</name>
    <dbReference type="NCBI Taxonomy" id="438751"/>
    <lineage>
        <taxon>Bacteria</taxon>
        <taxon>Pseudomonadati</taxon>
        <taxon>Bacteroidota</taxon>
        <taxon>Saprospiria</taxon>
        <taxon>Saprospirales</taxon>
        <taxon>Lewinellaceae</taxon>
        <taxon>Neolewinella</taxon>
    </lineage>
</organism>
<evidence type="ECO:0000313" key="4">
    <source>
        <dbReference type="EMBL" id="PHK97703.1"/>
    </source>
</evidence>
<dbReference type="PANTHER" id="PTHR43818">
    <property type="entry name" value="BCDNA.GH03377"/>
    <property type="match status" value="1"/>
</dbReference>
<feature type="domain" description="Gfo/Idh/MocA-like oxidoreductase N-terminal" evidence="2">
    <location>
        <begin position="3"/>
        <end position="119"/>
    </location>
</feature>
<dbReference type="OrthoDB" id="9815825at2"/>
<dbReference type="PANTHER" id="PTHR43818:SF11">
    <property type="entry name" value="BCDNA.GH03377"/>
    <property type="match status" value="1"/>
</dbReference>
<dbReference type="RefSeq" id="WP_099107357.1">
    <property type="nucleotide sequence ID" value="NZ_JAATJF010000005.1"/>
</dbReference>
<accession>A0A2G0CCJ8</accession>
<dbReference type="Proteomes" id="UP000226437">
    <property type="component" value="Unassembled WGS sequence"/>
</dbReference>
<keyword evidence="5" id="KW-1185">Reference proteome</keyword>
<dbReference type="Pfam" id="PF01408">
    <property type="entry name" value="GFO_IDH_MocA"/>
    <property type="match status" value="1"/>
</dbReference>
<dbReference type="GO" id="GO:0016491">
    <property type="term" value="F:oxidoreductase activity"/>
    <property type="evidence" value="ECO:0007669"/>
    <property type="project" value="UniProtKB-KW"/>
</dbReference>
<dbReference type="SUPFAM" id="SSF51735">
    <property type="entry name" value="NAD(P)-binding Rossmann-fold domains"/>
    <property type="match status" value="1"/>
</dbReference>
<name>A0A2G0CCJ8_9BACT</name>
<evidence type="ECO:0000313" key="5">
    <source>
        <dbReference type="Proteomes" id="UP000226437"/>
    </source>
</evidence>
<evidence type="ECO:0000256" key="1">
    <source>
        <dbReference type="ARBA" id="ARBA00023002"/>
    </source>
</evidence>
<evidence type="ECO:0000259" key="2">
    <source>
        <dbReference type="Pfam" id="PF01408"/>
    </source>
</evidence>
<gene>
    <name evidence="4" type="ORF">CGL56_14855</name>
</gene>
<dbReference type="GO" id="GO:0000166">
    <property type="term" value="F:nucleotide binding"/>
    <property type="evidence" value="ECO:0007669"/>
    <property type="project" value="InterPro"/>
</dbReference>
<dbReference type="InterPro" id="IPR000683">
    <property type="entry name" value="Gfo/Idh/MocA-like_OxRdtase_N"/>
</dbReference>
<dbReference type="Gene3D" id="3.40.50.720">
    <property type="entry name" value="NAD(P)-binding Rossmann-like Domain"/>
    <property type="match status" value="1"/>
</dbReference>
<dbReference type="Pfam" id="PF22725">
    <property type="entry name" value="GFO_IDH_MocA_C3"/>
    <property type="match status" value="1"/>
</dbReference>
<dbReference type="EMBL" id="PDLO01000007">
    <property type="protein sequence ID" value="PHK97703.1"/>
    <property type="molecule type" value="Genomic_DNA"/>
</dbReference>
<dbReference type="InterPro" id="IPR055170">
    <property type="entry name" value="GFO_IDH_MocA-like_dom"/>
</dbReference>